<feature type="transmembrane region" description="Helical" evidence="2">
    <location>
        <begin position="6"/>
        <end position="32"/>
    </location>
</feature>
<dbReference type="AlphaFoldDB" id="A0A1N6ZY57"/>
<gene>
    <name evidence="3" type="ORF">SAMN05421858_2228</name>
</gene>
<keyword evidence="2" id="KW-1133">Transmembrane helix</keyword>
<keyword evidence="2" id="KW-0472">Membrane</keyword>
<reference evidence="4" key="1">
    <citation type="submission" date="2017-01" db="EMBL/GenBank/DDBJ databases">
        <authorList>
            <person name="Varghese N."/>
            <person name="Submissions S."/>
        </authorList>
    </citation>
    <scope>NUCLEOTIDE SEQUENCE [LARGE SCALE GENOMIC DNA]</scope>
    <source>
        <strain evidence="4">CGMCC 1.7737</strain>
    </source>
</reference>
<proteinExistence type="predicted"/>
<evidence type="ECO:0000313" key="4">
    <source>
        <dbReference type="Proteomes" id="UP000186914"/>
    </source>
</evidence>
<feature type="region of interest" description="Disordered" evidence="1">
    <location>
        <begin position="37"/>
        <end position="60"/>
    </location>
</feature>
<evidence type="ECO:0000256" key="1">
    <source>
        <dbReference type="SAM" id="MobiDB-lite"/>
    </source>
</evidence>
<evidence type="ECO:0000256" key="2">
    <source>
        <dbReference type="SAM" id="Phobius"/>
    </source>
</evidence>
<sequence length="60" mass="6826">MYSTILSTAFGGVFVLFLLFAVGAPLVLWLLVDSESDREQTQHADWESAERNARRDTHEK</sequence>
<dbReference type="OrthoDB" id="383963at2157"/>
<evidence type="ECO:0000313" key="3">
    <source>
        <dbReference type="EMBL" id="SIR31748.1"/>
    </source>
</evidence>
<accession>A0A1N6ZY57</accession>
<name>A0A1N6ZY57_9EURY</name>
<keyword evidence="4" id="KW-1185">Reference proteome</keyword>
<keyword evidence="2" id="KW-0812">Transmembrane</keyword>
<dbReference type="RefSeq" id="WP_076430106.1">
    <property type="nucleotide sequence ID" value="NZ_FTNO01000001.1"/>
</dbReference>
<organism evidence="3 4">
    <name type="scientific">Haladaptatus litoreus</name>
    <dbReference type="NCBI Taxonomy" id="553468"/>
    <lineage>
        <taxon>Archaea</taxon>
        <taxon>Methanobacteriati</taxon>
        <taxon>Methanobacteriota</taxon>
        <taxon>Stenosarchaea group</taxon>
        <taxon>Halobacteria</taxon>
        <taxon>Halobacteriales</taxon>
        <taxon>Haladaptataceae</taxon>
        <taxon>Haladaptatus</taxon>
    </lineage>
</organism>
<protein>
    <submittedName>
        <fullName evidence="3">Uncharacterized protein</fullName>
    </submittedName>
</protein>
<dbReference type="Pfam" id="PF26467">
    <property type="entry name" value="DUF8143"/>
    <property type="match status" value="1"/>
</dbReference>
<dbReference type="InterPro" id="IPR058456">
    <property type="entry name" value="DUF8143"/>
</dbReference>
<dbReference type="EMBL" id="FTNO01000001">
    <property type="protein sequence ID" value="SIR31748.1"/>
    <property type="molecule type" value="Genomic_DNA"/>
</dbReference>
<dbReference type="Proteomes" id="UP000186914">
    <property type="component" value="Unassembled WGS sequence"/>
</dbReference>